<evidence type="ECO:0000313" key="3">
    <source>
        <dbReference type="Proteomes" id="UP000199225"/>
    </source>
</evidence>
<gene>
    <name evidence="2" type="ORF">SAMN04490247_0829</name>
</gene>
<reference evidence="3" key="1">
    <citation type="submission" date="2016-10" db="EMBL/GenBank/DDBJ databases">
        <authorList>
            <person name="Varghese N."/>
            <person name="Submissions S."/>
        </authorList>
    </citation>
    <scope>NUCLEOTIDE SEQUENCE [LARGE SCALE GENOMIC DNA]</scope>
    <source>
        <strain evidence="3">DSM 4771</strain>
    </source>
</reference>
<keyword evidence="3" id="KW-1185">Reference proteome</keyword>
<evidence type="ECO:0000313" key="2">
    <source>
        <dbReference type="EMBL" id="SDJ12047.1"/>
    </source>
</evidence>
<feature type="transmembrane region" description="Helical" evidence="1">
    <location>
        <begin position="69"/>
        <end position="89"/>
    </location>
</feature>
<dbReference type="InterPro" id="IPR026369">
    <property type="entry name" value="CxxC_20_CxxC"/>
</dbReference>
<evidence type="ECO:0000256" key="1">
    <source>
        <dbReference type="SAM" id="Phobius"/>
    </source>
</evidence>
<proteinExistence type="predicted"/>
<keyword evidence="1" id="KW-0812">Transmembrane</keyword>
<organism evidence="2 3">
    <name type="scientific">Salimicrobium halophilum</name>
    <dbReference type="NCBI Taxonomy" id="86666"/>
    <lineage>
        <taxon>Bacteria</taxon>
        <taxon>Bacillati</taxon>
        <taxon>Bacillota</taxon>
        <taxon>Bacilli</taxon>
        <taxon>Bacillales</taxon>
        <taxon>Bacillaceae</taxon>
        <taxon>Salimicrobium</taxon>
    </lineage>
</organism>
<name>A0A1G8R501_9BACI</name>
<sequence length="99" mass="11296">MPECENCKYTWTWKETIRKSFRSSLGMNCPNCGEKQYWTLKSKRMNGLLPMTVPLVMVLYLLFDLPAAVALAALFLAFLVIMIIQPFLVDVGNDDEMIG</sequence>
<accession>A0A1G8R501</accession>
<dbReference type="Proteomes" id="UP000199225">
    <property type="component" value="Unassembled WGS sequence"/>
</dbReference>
<dbReference type="EMBL" id="FNEV01000002">
    <property type="protein sequence ID" value="SDJ12047.1"/>
    <property type="molecule type" value="Genomic_DNA"/>
</dbReference>
<dbReference type="AlphaFoldDB" id="A0A1G8R501"/>
<feature type="transmembrane region" description="Helical" evidence="1">
    <location>
        <begin position="45"/>
        <end position="63"/>
    </location>
</feature>
<keyword evidence="1" id="KW-1133">Transmembrane helix</keyword>
<protein>
    <submittedName>
        <fullName evidence="2">Cxxc_20_cxxc protein</fullName>
    </submittedName>
</protein>
<dbReference type="STRING" id="86666.SAMN04490247_0829"/>
<keyword evidence="1" id="KW-0472">Membrane</keyword>
<dbReference type="NCBIfam" id="TIGR04104">
    <property type="entry name" value="cxxc_20_cxxc"/>
    <property type="match status" value="1"/>
</dbReference>
<dbReference type="RefSeq" id="WP_176757423.1">
    <property type="nucleotide sequence ID" value="NZ_FNEV01000002.1"/>
</dbReference>